<keyword evidence="2" id="KW-1185">Reference proteome</keyword>
<dbReference type="EMBL" id="CM042017">
    <property type="protein sequence ID" value="KAI3689160.1"/>
    <property type="molecule type" value="Genomic_DNA"/>
</dbReference>
<name>A0ACB8YVQ6_CICIN</name>
<proteinExistence type="predicted"/>
<sequence>MNRLHHGLRTKCHDVLHVYFLKHRITTFLLVLFVVSIPWLGSGVWRDFMVHNLVELRNDNSNEHEIFEVLIRNLTNEGMLGEEDRGLIVNNDYKNEKLVNHYPSHILHNNKMDMIPWSDLESKQSSIEYKYDFAFMHEGVEELIIDKVLKVDGIMVVRKKEDLRASESFQKPSNYEIIYQKQFEPRFDVTIIAMKKTRMIDDKNDASNTNPHRRLMFAQKKAEALKNLENVFLEPPRTLSGKSNTYSKKTRYLPDLMHDSLEDYPRRVFIDVNGDGGWFTKNYPTRNMNFEIYQIETTMPEITDTDTNEVMDELVEIEISDWLWENVKNDEYVVMKAEADVVEQLVNNKAIELVDELFLECKYQCMKCKKCKRPYWKCLALYGLLKDVGVAVHQWWG</sequence>
<accession>A0ACB8YVQ6</accession>
<dbReference type="Proteomes" id="UP001055811">
    <property type="component" value="Linkage Group LG09"/>
</dbReference>
<comment type="caution">
    <text evidence="1">The sequence shown here is derived from an EMBL/GenBank/DDBJ whole genome shotgun (WGS) entry which is preliminary data.</text>
</comment>
<organism evidence="1 2">
    <name type="scientific">Cichorium intybus</name>
    <name type="common">Chicory</name>
    <dbReference type="NCBI Taxonomy" id="13427"/>
    <lineage>
        <taxon>Eukaryota</taxon>
        <taxon>Viridiplantae</taxon>
        <taxon>Streptophyta</taxon>
        <taxon>Embryophyta</taxon>
        <taxon>Tracheophyta</taxon>
        <taxon>Spermatophyta</taxon>
        <taxon>Magnoliopsida</taxon>
        <taxon>eudicotyledons</taxon>
        <taxon>Gunneridae</taxon>
        <taxon>Pentapetalae</taxon>
        <taxon>asterids</taxon>
        <taxon>campanulids</taxon>
        <taxon>Asterales</taxon>
        <taxon>Asteraceae</taxon>
        <taxon>Cichorioideae</taxon>
        <taxon>Cichorieae</taxon>
        <taxon>Cichoriinae</taxon>
        <taxon>Cichorium</taxon>
    </lineage>
</organism>
<evidence type="ECO:0000313" key="2">
    <source>
        <dbReference type="Proteomes" id="UP001055811"/>
    </source>
</evidence>
<protein>
    <submittedName>
        <fullName evidence="1">Uncharacterized protein</fullName>
    </submittedName>
</protein>
<evidence type="ECO:0000313" key="1">
    <source>
        <dbReference type="EMBL" id="KAI3689160.1"/>
    </source>
</evidence>
<reference evidence="2" key="1">
    <citation type="journal article" date="2022" name="Mol. Ecol. Resour.">
        <title>The genomes of chicory, endive, great burdock and yacon provide insights into Asteraceae palaeo-polyploidization history and plant inulin production.</title>
        <authorList>
            <person name="Fan W."/>
            <person name="Wang S."/>
            <person name="Wang H."/>
            <person name="Wang A."/>
            <person name="Jiang F."/>
            <person name="Liu H."/>
            <person name="Zhao H."/>
            <person name="Xu D."/>
            <person name="Zhang Y."/>
        </authorList>
    </citation>
    <scope>NUCLEOTIDE SEQUENCE [LARGE SCALE GENOMIC DNA]</scope>
    <source>
        <strain evidence="2">cv. Punajuju</strain>
    </source>
</reference>
<reference evidence="1 2" key="2">
    <citation type="journal article" date="2022" name="Mol. Ecol. Resour.">
        <title>The genomes of chicory, endive, great burdock and yacon provide insights into Asteraceae paleo-polyploidization history and plant inulin production.</title>
        <authorList>
            <person name="Fan W."/>
            <person name="Wang S."/>
            <person name="Wang H."/>
            <person name="Wang A."/>
            <person name="Jiang F."/>
            <person name="Liu H."/>
            <person name="Zhao H."/>
            <person name="Xu D."/>
            <person name="Zhang Y."/>
        </authorList>
    </citation>
    <scope>NUCLEOTIDE SEQUENCE [LARGE SCALE GENOMIC DNA]</scope>
    <source>
        <strain evidence="2">cv. Punajuju</strain>
        <tissue evidence="1">Leaves</tissue>
    </source>
</reference>
<gene>
    <name evidence="1" type="ORF">L2E82_47110</name>
</gene>